<reference evidence="2 3" key="1">
    <citation type="journal article" date="2008" name="Nat. Biotechnol.">
        <title>Genome sequencing and analysis of the filamentous fungus Penicillium chrysogenum.</title>
        <authorList>
            <person name="van den Berg M.A."/>
            <person name="Albang R."/>
            <person name="Albermann K."/>
            <person name="Badger J.H."/>
            <person name="Daran J.-M."/>
            <person name="Driessen A.J.M."/>
            <person name="Garcia-Estrada C."/>
            <person name="Fedorova N.D."/>
            <person name="Harris D.M."/>
            <person name="Heijne W.H.M."/>
            <person name="Joardar V.S."/>
            <person name="Kiel J.A.K.W."/>
            <person name="Kovalchuk A."/>
            <person name="Martin J.F."/>
            <person name="Nierman W.C."/>
            <person name="Nijland J.G."/>
            <person name="Pronk J.T."/>
            <person name="Roubos J.A."/>
            <person name="van der Klei I.J."/>
            <person name="van Peij N.N.M.E."/>
            <person name="Veenhuis M."/>
            <person name="von Doehren H."/>
            <person name="Wagner C."/>
            <person name="Wortman J.R."/>
            <person name="Bovenberg R.A.L."/>
        </authorList>
    </citation>
    <scope>NUCLEOTIDE SEQUENCE [LARGE SCALE GENOMIC DNA]</scope>
    <source>
        <strain evidence="3">ATCC 28089 / DSM 1075 / NRRL 1951 / Wisconsin 54-1255</strain>
    </source>
</reference>
<feature type="compositionally biased region" description="Acidic residues" evidence="1">
    <location>
        <begin position="74"/>
        <end position="88"/>
    </location>
</feature>
<dbReference type="PANTHER" id="PTHR36452:SF1">
    <property type="entry name" value="DUF2461 DOMAIN-CONTAINING PROTEIN"/>
    <property type="match status" value="1"/>
</dbReference>
<feature type="compositionally biased region" description="Basic residues" evidence="1">
    <location>
        <begin position="93"/>
        <end position="102"/>
    </location>
</feature>
<dbReference type="EMBL" id="AM920437">
    <property type="protein sequence ID" value="CAP99651.1"/>
    <property type="molecule type" value="Genomic_DNA"/>
</dbReference>
<dbReference type="PANTHER" id="PTHR36452">
    <property type="entry name" value="CHROMOSOME 12, WHOLE GENOME SHOTGUN SEQUENCE"/>
    <property type="match status" value="1"/>
</dbReference>
<accession>B6HW32</accession>
<evidence type="ECO:0000313" key="2">
    <source>
        <dbReference type="EMBL" id="CAP99651.1"/>
    </source>
</evidence>
<feature type="region of interest" description="Disordered" evidence="1">
    <location>
        <begin position="1"/>
        <end position="113"/>
    </location>
</feature>
<dbReference type="STRING" id="500485.B6HW32"/>
<dbReference type="VEuPathDB" id="FungiDB:PCH_Pc22g23630"/>
<dbReference type="Pfam" id="PF09365">
    <property type="entry name" value="DUF2461"/>
    <property type="match status" value="1"/>
</dbReference>
<protein>
    <submittedName>
        <fullName evidence="2">Pc22g23630 protein</fullName>
    </submittedName>
</protein>
<dbReference type="OrthoDB" id="2537769at2759"/>
<evidence type="ECO:0000313" key="3">
    <source>
        <dbReference type="Proteomes" id="UP000000724"/>
    </source>
</evidence>
<evidence type="ECO:0000256" key="1">
    <source>
        <dbReference type="SAM" id="MobiDB-lite"/>
    </source>
</evidence>
<dbReference type="HOGENOM" id="CLU_036742_0_1_1"/>
<sequence>MASKRRASARLSAAGPGVKRVKSNADLSLRQAKSTTSKSKYFEPEDSHEPDSESDGSAGGSSGSLYEEAKEESPAEDAEPEELSDPEEDARKKPTARGKQRHSTGGGNDLIKGQELWREGVRAGLEPGQEVIIAKPKAREAGKIPYQDETLHPNTRLFLIDLATNNDRQWLKAHDPDYRAAKKDFETFVDSLTPKIAEIDATIPELPVKDLVFRIHRDVRFSKNPLPYKVGYLPPRVLSMSLSHVYTHFSAAWRDKSPNIGEGLGLPGSCFVGCGLWNPESEPLALLREDIDENSAGLKEVLRAPEMRREFLKGVSDDDDAVVDAFTHHNKESALKTKPKTGDTRFATEVVSIVRPGLIGLGNGIYSHPHRPVPSSGLDGNGLMRSWRPNLLVDQEMPWSDCFTIGKPIADDELTGDDAQEKISALVRVMEPFVSLCPIYRFPISLSRRFCPPLD</sequence>
<dbReference type="Proteomes" id="UP000000724">
    <property type="component" value="Contig Pc00c22"/>
</dbReference>
<dbReference type="eggNOG" id="ENOG502RKMH">
    <property type="taxonomic scope" value="Eukaryota"/>
</dbReference>
<name>B6HW32_PENRW</name>
<dbReference type="InterPro" id="IPR012808">
    <property type="entry name" value="CHP02453"/>
</dbReference>
<dbReference type="OMA" id="GVMEPFV"/>
<dbReference type="AlphaFoldDB" id="B6HW32"/>
<proteinExistence type="predicted"/>
<gene>
    <name evidence="2" type="ORF">Pc22g23630</name>
    <name evidence="2" type="ORF">PCH_Pc22g23630</name>
</gene>
<organism evidence="2 3">
    <name type="scientific">Penicillium rubens (strain ATCC 28089 / DSM 1075 / NRRL 1951 / Wisconsin 54-1255)</name>
    <name type="common">Penicillium chrysogenum</name>
    <dbReference type="NCBI Taxonomy" id="500485"/>
    <lineage>
        <taxon>Eukaryota</taxon>
        <taxon>Fungi</taxon>
        <taxon>Dikarya</taxon>
        <taxon>Ascomycota</taxon>
        <taxon>Pezizomycotina</taxon>
        <taxon>Eurotiomycetes</taxon>
        <taxon>Eurotiomycetidae</taxon>
        <taxon>Eurotiales</taxon>
        <taxon>Aspergillaceae</taxon>
        <taxon>Penicillium</taxon>
        <taxon>Penicillium chrysogenum species complex</taxon>
    </lineage>
</organism>
<feature type="compositionally biased region" description="Basic and acidic residues" evidence="1">
    <location>
        <begin position="40"/>
        <end position="51"/>
    </location>
</feature>
<dbReference type="BioCyc" id="PCHR:PC22G23630-MONOMER"/>
<keyword evidence="3" id="KW-1185">Reference proteome</keyword>